<dbReference type="EMBL" id="FZOC01000002">
    <property type="protein sequence ID" value="SNR75926.1"/>
    <property type="molecule type" value="Genomic_DNA"/>
</dbReference>
<evidence type="ECO:0000313" key="1">
    <source>
        <dbReference type="EMBL" id="SNR75926.1"/>
    </source>
</evidence>
<dbReference type="AlphaFoldDB" id="A0A238YXD8"/>
<gene>
    <name evidence="1" type="ORF">SAMN04488503_1083</name>
</gene>
<dbReference type="InterPro" id="IPR005358">
    <property type="entry name" value="Puta_zinc/iron-chelating_dom"/>
</dbReference>
<dbReference type="OrthoDB" id="5430968at2"/>
<sequence length="201" mass="22409">MKKNAKHPVLKRLRDLYARMDQAYDASAKAIGLSCDGCTDSCCETLFRHHTYAEWMVLWEGFAALPEDRRQDMLAQAETYVRIHQNALPGTRPRVPCPASEQRDGGLVCGIYAHRPMVCRLHGVPNVLHKPGGETAAFPGCDRAQQRAKTCPPALLDRTPLLSELARLEMDLLGQGGMSRHPRVNLTIAEMLLMGPPKIKR</sequence>
<protein>
    <submittedName>
        <fullName evidence="1">Putative zinc- or iron-chelating domain-containing protein</fullName>
    </submittedName>
</protein>
<evidence type="ECO:0000313" key="2">
    <source>
        <dbReference type="Proteomes" id="UP000198324"/>
    </source>
</evidence>
<dbReference type="RefSeq" id="WP_089272520.1">
    <property type="nucleotide sequence ID" value="NZ_FZOC01000002.1"/>
</dbReference>
<dbReference type="Pfam" id="PF03692">
    <property type="entry name" value="CxxCxxCC"/>
    <property type="match status" value="1"/>
</dbReference>
<accession>A0A238YXD8</accession>
<keyword evidence="2" id="KW-1185">Reference proteome</keyword>
<reference evidence="1 2" key="1">
    <citation type="submission" date="2017-06" db="EMBL/GenBank/DDBJ databases">
        <authorList>
            <person name="Kim H.J."/>
            <person name="Triplett B.A."/>
        </authorList>
    </citation>
    <scope>NUCLEOTIDE SEQUENCE [LARGE SCALE GENOMIC DNA]</scope>
    <source>
        <strain evidence="1 2">DSM 13116</strain>
    </source>
</reference>
<proteinExistence type="predicted"/>
<dbReference type="Proteomes" id="UP000198324">
    <property type="component" value="Unassembled WGS sequence"/>
</dbReference>
<name>A0A238YXD8_9BACT</name>
<organism evidence="1 2">
    <name type="scientific">Humidesulfovibrio mexicanus</name>
    <dbReference type="NCBI Taxonomy" id="147047"/>
    <lineage>
        <taxon>Bacteria</taxon>
        <taxon>Pseudomonadati</taxon>
        <taxon>Thermodesulfobacteriota</taxon>
        <taxon>Desulfovibrionia</taxon>
        <taxon>Desulfovibrionales</taxon>
        <taxon>Desulfovibrionaceae</taxon>
        <taxon>Humidesulfovibrio</taxon>
    </lineage>
</organism>